<organism evidence="1 2">
    <name type="scientific">Pseudomonas songnenensis</name>
    <dbReference type="NCBI Taxonomy" id="1176259"/>
    <lineage>
        <taxon>Bacteria</taxon>
        <taxon>Pseudomonadati</taxon>
        <taxon>Pseudomonadota</taxon>
        <taxon>Gammaproteobacteria</taxon>
        <taxon>Pseudomonadales</taxon>
        <taxon>Pseudomonadaceae</taxon>
        <taxon>Pseudomonas</taxon>
    </lineage>
</organism>
<protein>
    <submittedName>
        <fullName evidence="1">Uncharacterized protein</fullName>
    </submittedName>
</protein>
<evidence type="ECO:0000313" key="1">
    <source>
        <dbReference type="EMBL" id="RMH98288.1"/>
    </source>
</evidence>
<dbReference type="EMBL" id="RFFN01000002">
    <property type="protein sequence ID" value="RMH98288.1"/>
    <property type="molecule type" value="Genomic_DNA"/>
</dbReference>
<gene>
    <name evidence="1" type="ORF">EA798_07745</name>
</gene>
<proteinExistence type="predicted"/>
<evidence type="ECO:0000313" key="2">
    <source>
        <dbReference type="Proteomes" id="UP000279228"/>
    </source>
</evidence>
<dbReference type="Proteomes" id="UP000279228">
    <property type="component" value="Unassembled WGS sequence"/>
</dbReference>
<keyword evidence="2" id="KW-1185">Reference proteome</keyword>
<name>A0ABX9UXZ8_9PSED</name>
<accession>A0ABX9UXZ8</accession>
<sequence>MVCYQDNDTQYQSLSFERFRECVLPVTVGKRVFTYGSSLGAYAAVYYAGAVGATVIAAAPKNSAHPLLFSPRGRFSEELFKHEDLGSLGLTKNPVFVMVDPMRKQDIFFVKAYVVSSYPEAKVLELPFSGHACLKYLLEIGKLKSLVLSIVYDGEFPEVPVNVTCFVTSIEKALHHHRQGKPELALEYARTATRLAKSDSQKNKVKALYARLGQHDF</sequence>
<reference evidence="1 2" key="1">
    <citation type="submission" date="2018-10" db="EMBL/GenBank/DDBJ databases">
        <title>Pseudomonas songnenensis NEAU-ST5-5(T) genome.</title>
        <authorList>
            <person name="Pengp J."/>
            <person name="Liu Z.-P."/>
        </authorList>
    </citation>
    <scope>NUCLEOTIDE SEQUENCE [LARGE SCALE GENOMIC DNA]</scope>
    <source>
        <strain evidence="1 2">NEAU-ST5-5</strain>
    </source>
</reference>
<comment type="caution">
    <text evidence="1">The sequence shown here is derived from an EMBL/GenBank/DDBJ whole genome shotgun (WGS) entry which is preliminary data.</text>
</comment>